<dbReference type="Proteomes" id="UP001225316">
    <property type="component" value="Unassembled WGS sequence"/>
</dbReference>
<proteinExistence type="predicted"/>
<accession>A0ABU1AWU1</accession>
<feature type="signal peptide" evidence="1">
    <location>
        <begin position="1"/>
        <end position="29"/>
    </location>
</feature>
<protein>
    <submittedName>
        <fullName evidence="2">Uncharacterized protein</fullName>
    </submittedName>
</protein>
<comment type="caution">
    <text evidence="2">The sequence shown here is derived from an EMBL/GenBank/DDBJ whole genome shotgun (WGS) entry which is preliminary data.</text>
</comment>
<gene>
    <name evidence="2" type="ORF">QEH52_13915</name>
</gene>
<organism evidence="2 3">
    <name type="scientific">Thalassobacterium maritimum</name>
    <dbReference type="NCBI Taxonomy" id="3041265"/>
    <lineage>
        <taxon>Bacteria</taxon>
        <taxon>Pseudomonadati</taxon>
        <taxon>Verrucomicrobiota</taxon>
        <taxon>Opitutia</taxon>
        <taxon>Puniceicoccales</taxon>
        <taxon>Coraliomargaritaceae</taxon>
        <taxon>Thalassobacterium</taxon>
    </lineage>
</organism>
<feature type="chain" id="PRO_5047178898" evidence="1">
    <location>
        <begin position="30"/>
        <end position="279"/>
    </location>
</feature>
<dbReference type="EMBL" id="JARXHW010000035">
    <property type="protein sequence ID" value="MDQ8208617.1"/>
    <property type="molecule type" value="Genomic_DNA"/>
</dbReference>
<dbReference type="RefSeq" id="WP_308951240.1">
    <property type="nucleotide sequence ID" value="NZ_JARXHW010000035.1"/>
</dbReference>
<sequence length="279" mass="30056">MTFRPLSVSCLRCACCLLFALTAAVPSQAQSYIAAEDEAYYEVYADGWQTGDSGGRGFKSWQLLSPEYGAAGEAQYAGFFIAQAAQEADLSESAREGFAFGIFANGTGFEETAAFRALEHPLMAGDVFSLRFEFDGFGTKFERDAAGISSVGFTLRYSETAADLSELSTGRALVLAVIEGLSTYQILDAAGRFNTRVFLDEAGIEVGVSVGEAGYYDLQITTLSDRVVHTFPHRRMSPPIAETGDASVQIHSFALFNLNGGAHNAYFGAFQISRQEGSF</sequence>
<keyword evidence="1" id="KW-0732">Signal</keyword>
<evidence type="ECO:0000313" key="3">
    <source>
        <dbReference type="Proteomes" id="UP001225316"/>
    </source>
</evidence>
<keyword evidence="3" id="KW-1185">Reference proteome</keyword>
<name>A0ABU1AWU1_9BACT</name>
<reference evidence="2 3" key="1">
    <citation type="submission" date="2023-04" db="EMBL/GenBank/DDBJ databases">
        <title>A novel bacteria isolated from coastal sediment.</title>
        <authorList>
            <person name="Liu X.-J."/>
            <person name="Du Z.-J."/>
        </authorList>
    </citation>
    <scope>NUCLEOTIDE SEQUENCE [LARGE SCALE GENOMIC DNA]</scope>
    <source>
        <strain evidence="2 3">SDUM461003</strain>
    </source>
</reference>
<evidence type="ECO:0000256" key="1">
    <source>
        <dbReference type="SAM" id="SignalP"/>
    </source>
</evidence>
<evidence type="ECO:0000313" key="2">
    <source>
        <dbReference type="EMBL" id="MDQ8208617.1"/>
    </source>
</evidence>